<evidence type="ECO:0000313" key="2">
    <source>
        <dbReference type="Proteomes" id="UP001064632"/>
    </source>
</evidence>
<name>A0ABY6B7Y9_9GAMM</name>
<sequence>MRIRVSSRNNAVYPADVPRYVRLLKGFLGHQALANSQRRLDDELSHHGLCYRHLAMERRPWLFAVREYDAATLGGLRTLRQYPIDFQLLAGDGLLLSSLHGLMSPAVRAKYARDLLLDTHLDYMHELRTAWQYYLRGFHLIWPEPGQIRGPEFRVSGGGQDFDVECRHFGTDFSQVAKSPAVTSLCDVVYEVLAAQNRWGEVNLEIRDGYVFDSSQVKGWRRTLREAIEAGTADFELGPTVGVRWQIQPSPSPELTAKDVAALRRGTEPGQFTCVCTKQRNGSGVEAVAMRCSTPRRTGFDLRDHLYSTLKAKVKLQLGSDRAGVLVVKFSGISDRTVFEESEGMRSVLGRLFQQPQLSTVIFRCADVIESSDHLTVSSGPAVVYHNPHASYPAVQQFRHLS</sequence>
<dbReference type="EMBL" id="CP104694">
    <property type="protein sequence ID" value="UXI66124.1"/>
    <property type="molecule type" value="Genomic_DNA"/>
</dbReference>
<dbReference type="RefSeq" id="WP_261693109.1">
    <property type="nucleotide sequence ID" value="NZ_CP104694.1"/>
</dbReference>
<accession>A0ABY6B7Y9</accession>
<organism evidence="1 2">
    <name type="scientific">Tahibacter amnicola</name>
    <dbReference type="NCBI Taxonomy" id="2976241"/>
    <lineage>
        <taxon>Bacteria</taxon>
        <taxon>Pseudomonadati</taxon>
        <taxon>Pseudomonadota</taxon>
        <taxon>Gammaproteobacteria</taxon>
        <taxon>Lysobacterales</taxon>
        <taxon>Rhodanobacteraceae</taxon>
        <taxon>Tahibacter</taxon>
    </lineage>
</organism>
<proteinExistence type="predicted"/>
<gene>
    <name evidence="1" type="ORF">N4264_15355</name>
</gene>
<evidence type="ECO:0000313" key="1">
    <source>
        <dbReference type="EMBL" id="UXI66124.1"/>
    </source>
</evidence>
<dbReference type="Proteomes" id="UP001064632">
    <property type="component" value="Chromosome"/>
</dbReference>
<keyword evidence="2" id="KW-1185">Reference proteome</keyword>
<reference evidence="1" key="1">
    <citation type="submission" date="2022-09" db="EMBL/GenBank/DDBJ databases">
        <title>Tahibacter sp. nov., isolated from a fresh water.</title>
        <authorList>
            <person name="Baek J.H."/>
            <person name="Lee J.K."/>
            <person name="Kim J.M."/>
            <person name="Jeon C.O."/>
        </authorList>
    </citation>
    <scope>NUCLEOTIDE SEQUENCE</scope>
    <source>
        <strain evidence="1">W38</strain>
    </source>
</reference>
<protein>
    <submittedName>
        <fullName evidence="1">Uncharacterized protein</fullName>
    </submittedName>
</protein>